<feature type="domain" description="TMEM131L fourth Ig-like" evidence="3">
    <location>
        <begin position="433"/>
        <end position="482"/>
    </location>
</feature>
<evidence type="ECO:0000256" key="1">
    <source>
        <dbReference type="SAM" id="MobiDB-lite"/>
    </source>
</evidence>
<dbReference type="InterPro" id="IPR055436">
    <property type="entry name" value="Ig_TMEM131L_4"/>
</dbReference>
<dbReference type="InterPro" id="IPR055435">
    <property type="entry name" value="Ig_TMEM131L_3"/>
</dbReference>
<evidence type="ECO:0000259" key="2">
    <source>
        <dbReference type="Pfam" id="PF24498"/>
    </source>
</evidence>
<evidence type="ECO:0000313" key="4">
    <source>
        <dbReference type="EMBL" id="MPC42213.1"/>
    </source>
</evidence>
<dbReference type="OrthoDB" id="168404at2759"/>
<dbReference type="Proteomes" id="UP000324222">
    <property type="component" value="Unassembled WGS sequence"/>
</dbReference>
<dbReference type="Pfam" id="PF24498">
    <property type="entry name" value="Ig_TMEM131L_3"/>
    <property type="match status" value="1"/>
</dbReference>
<dbReference type="EMBL" id="VSRR010005347">
    <property type="protein sequence ID" value="MPC42213.1"/>
    <property type="molecule type" value="Genomic_DNA"/>
</dbReference>
<feature type="compositionally biased region" description="Gly residues" evidence="1">
    <location>
        <begin position="96"/>
        <end position="113"/>
    </location>
</feature>
<keyword evidence="4" id="KW-0812">Transmembrane</keyword>
<comment type="caution">
    <text evidence="4">The sequence shown here is derived from an EMBL/GenBank/DDBJ whole genome shotgun (WGS) entry which is preliminary data.</text>
</comment>
<dbReference type="PANTHER" id="PTHR22050:SF0">
    <property type="entry name" value="TRANSMEMBRANE PROTEIN 131 HOMOLOG"/>
    <property type="match status" value="1"/>
</dbReference>
<keyword evidence="5" id="KW-1185">Reference proteome</keyword>
<dbReference type="Pfam" id="PF24499">
    <property type="entry name" value="Ig_TMEM131L_4"/>
    <property type="match status" value="1"/>
</dbReference>
<feature type="region of interest" description="Disordered" evidence="1">
    <location>
        <begin position="96"/>
        <end position="123"/>
    </location>
</feature>
<dbReference type="PANTHER" id="PTHR22050">
    <property type="entry name" value="RW1 PROTEIN HOMOLOG"/>
    <property type="match status" value="1"/>
</dbReference>
<evidence type="ECO:0000259" key="3">
    <source>
        <dbReference type="Pfam" id="PF24499"/>
    </source>
</evidence>
<name>A0A5B7FAS3_PORTR</name>
<proteinExistence type="predicted"/>
<reference evidence="4 5" key="1">
    <citation type="submission" date="2019-05" db="EMBL/GenBank/DDBJ databases">
        <title>Another draft genome of Portunus trituberculatus and its Hox gene families provides insights of decapod evolution.</title>
        <authorList>
            <person name="Jeong J.-H."/>
            <person name="Song I."/>
            <person name="Kim S."/>
            <person name="Choi T."/>
            <person name="Kim D."/>
            <person name="Ryu S."/>
            <person name="Kim W."/>
        </authorList>
    </citation>
    <scope>NUCLEOTIDE SEQUENCE [LARGE SCALE GENOMIC DNA]</scope>
    <source>
        <tissue evidence="4">Muscle</tissue>
    </source>
</reference>
<dbReference type="InterPro" id="IPR039877">
    <property type="entry name" value="TMEM131-like"/>
</dbReference>
<evidence type="ECO:0000313" key="5">
    <source>
        <dbReference type="Proteomes" id="UP000324222"/>
    </source>
</evidence>
<protein>
    <submittedName>
        <fullName evidence="4">Transmembrane protein 131</fullName>
    </submittedName>
</protein>
<accession>A0A5B7FAS3</accession>
<feature type="domain" description="TMEM131L third Ig-like" evidence="2">
    <location>
        <begin position="120"/>
        <end position="200"/>
    </location>
</feature>
<organism evidence="4 5">
    <name type="scientific">Portunus trituberculatus</name>
    <name type="common">Swimming crab</name>
    <name type="synonym">Neptunus trituberculatus</name>
    <dbReference type="NCBI Taxonomy" id="210409"/>
    <lineage>
        <taxon>Eukaryota</taxon>
        <taxon>Metazoa</taxon>
        <taxon>Ecdysozoa</taxon>
        <taxon>Arthropoda</taxon>
        <taxon>Crustacea</taxon>
        <taxon>Multicrustacea</taxon>
        <taxon>Malacostraca</taxon>
        <taxon>Eumalacostraca</taxon>
        <taxon>Eucarida</taxon>
        <taxon>Decapoda</taxon>
        <taxon>Pleocyemata</taxon>
        <taxon>Brachyura</taxon>
        <taxon>Eubrachyura</taxon>
        <taxon>Portunoidea</taxon>
        <taxon>Portunidae</taxon>
        <taxon>Portuninae</taxon>
        <taxon>Portunus</taxon>
    </lineage>
</organism>
<sequence>MKIPPGTVRPTQVATVTFDPSKVTSGKKVSGKILVKSKVSAYKLSVPFTVDLLHGALLFNTSITKFYTGTDPRTPESSGGGGLTLGSLAERVLGGEVLGGGGGREGEGGGGGTSHPSREPRNLTLTNTFPCPVVIYNLTLPDEARAHFEVGWAGPVVVGEGQSAHVASLRLLSVGTDARLSTSLTVHTNITTIKIPLIAYNGKLTKYIPPLGGDSWLDFGTLGMGDQRDLYFYAINENPVELRLCGWGSNLTRSAVELMGVEEGNITSIRTRNNMTYASKSLFLKPNHYAVFRIGVVTPDTEGIFIAESYVQTQFEQIKIPFRLRTADGSLSVVPNTIVFHNSFPIFRQVGGRGGKETQVQGGGQQWVNTLSLTSHVADTDTSLYSTLRSRYLNLSAGIFNTSIVLHTSEVHGFHFTVQAALKWPLLCSPSHLTFPLTQVFNTSVQEVFVENPASVPVVAQILLLHHYPAPQHILSIIHHQLVLWS</sequence>
<dbReference type="GO" id="GO:0016020">
    <property type="term" value="C:membrane"/>
    <property type="evidence" value="ECO:0007669"/>
    <property type="project" value="TreeGrafter"/>
</dbReference>
<dbReference type="AlphaFoldDB" id="A0A5B7FAS3"/>
<gene>
    <name evidence="4" type="primary">TMEM131_0</name>
    <name evidence="4" type="ORF">E2C01_035831</name>
</gene>
<keyword evidence="4" id="KW-0472">Membrane</keyword>